<feature type="region of interest" description="Disordered" evidence="1">
    <location>
        <begin position="193"/>
        <end position="220"/>
    </location>
</feature>
<proteinExistence type="predicted"/>
<organism evidence="2 3">
    <name type="scientific">Hypholoma sublateritium (strain FD-334 SS-4)</name>
    <dbReference type="NCBI Taxonomy" id="945553"/>
    <lineage>
        <taxon>Eukaryota</taxon>
        <taxon>Fungi</taxon>
        <taxon>Dikarya</taxon>
        <taxon>Basidiomycota</taxon>
        <taxon>Agaricomycotina</taxon>
        <taxon>Agaricomycetes</taxon>
        <taxon>Agaricomycetidae</taxon>
        <taxon>Agaricales</taxon>
        <taxon>Agaricineae</taxon>
        <taxon>Strophariaceae</taxon>
        <taxon>Hypholoma</taxon>
    </lineage>
</organism>
<name>A0A0D2PZS8_HYPSF</name>
<dbReference type="AlphaFoldDB" id="A0A0D2PZS8"/>
<gene>
    <name evidence="2" type="ORF">HYPSUDRAFT_200118</name>
</gene>
<feature type="region of interest" description="Disordered" evidence="1">
    <location>
        <begin position="1"/>
        <end position="21"/>
    </location>
</feature>
<accession>A0A0D2PZS8</accession>
<feature type="compositionally biased region" description="Low complexity" evidence="1">
    <location>
        <begin position="117"/>
        <end position="128"/>
    </location>
</feature>
<sequence>MPIDVLSAVRDNEDVSRNDQPCPNTVDHCFLPSRIAGPLPSQLGCGFRLVTSHENERNAKGGGHGKREDPRAGDPIGAWLRRYLCTPAPPTSTNDTLPTVDVAPPPPPSPPSQNTRPANSTPSAASASWDIRTTADPPPPIPQPYKQTPTTLELRRGRRRTPPRLSAPNGVAARQCSAPMQCASPLRHAKSRHPTSLCHTNVSPPRSSFDSADAPRLASSPPNGVAAALASGYQLLHGRRTPPRLLSTHLKCCNGGPGMLRSLCVPNVPAAPLARVTGDAGTMDRWGLALGQLG</sequence>
<feature type="compositionally biased region" description="Polar residues" evidence="1">
    <location>
        <begin position="197"/>
        <end position="210"/>
    </location>
</feature>
<feature type="region of interest" description="Disordered" evidence="1">
    <location>
        <begin position="85"/>
        <end position="172"/>
    </location>
</feature>
<evidence type="ECO:0000256" key="1">
    <source>
        <dbReference type="SAM" id="MobiDB-lite"/>
    </source>
</evidence>
<keyword evidence="3" id="KW-1185">Reference proteome</keyword>
<reference evidence="3" key="1">
    <citation type="submission" date="2014-04" db="EMBL/GenBank/DDBJ databases">
        <title>Evolutionary Origins and Diversification of the Mycorrhizal Mutualists.</title>
        <authorList>
            <consortium name="DOE Joint Genome Institute"/>
            <consortium name="Mycorrhizal Genomics Consortium"/>
            <person name="Kohler A."/>
            <person name="Kuo A."/>
            <person name="Nagy L.G."/>
            <person name="Floudas D."/>
            <person name="Copeland A."/>
            <person name="Barry K.W."/>
            <person name="Cichocki N."/>
            <person name="Veneault-Fourrey C."/>
            <person name="LaButti K."/>
            <person name="Lindquist E.A."/>
            <person name="Lipzen A."/>
            <person name="Lundell T."/>
            <person name="Morin E."/>
            <person name="Murat C."/>
            <person name="Riley R."/>
            <person name="Ohm R."/>
            <person name="Sun H."/>
            <person name="Tunlid A."/>
            <person name="Henrissat B."/>
            <person name="Grigoriev I.V."/>
            <person name="Hibbett D.S."/>
            <person name="Martin F."/>
        </authorList>
    </citation>
    <scope>NUCLEOTIDE SEQUENCE [LARGE SCALE GENOMIC DNA]</scope>
    <source>
        <strain evidence="3">FD-334 SS-4</strain>
    </source>
</reference>
<dbReference type="EMBL" id="KN817534">
    <property type="protein sequence ID" value="KJA24845.1"/>
    <property type="molecule type" value="Genomic_DNA"/>
</dbReference>
<dbReference type="Proteomes" id="UP000054270">
    <property type="component" value="Unassembled WGS sequence"/>
</dbReference>
<evidence type="ECO:0000313" key="2">
    <source>
        <dbReference type="EMBL" id="KJA24845.1"/>
    </source>
</evidence>
<evidence type="ECO:0000313" key="3">
    <source>
        <dbReference type="Proteomes" id="UP000054270"/>
    </source>
</evidence>
<protein>
    <submittedName>
        <fullName evidence="2">Uncharacterized protein</fullName>
    </submittedName>
</protein>